<evidence type="ECO:0000259" key="14">
    <source>
        <dbReference type="Pfam" id="PF00288"/>
    </source>
</evidence>
<evidence type="ECO:0000256" key="2">
    <source>
        <dbReference type="ARBA" id="ARBA00006495"/>
    </source>
</evidence>
<dbReference type="InterPro" id="IPR016005">
    <property type="entry name" value="Erg8"/>
</dbReference>
<dbReference type="AlphaFoldDB" id="A0A376BD29"/>
<name>A0A376BD29_9ASCO</name>
<comment type="pathway">
    <text evidence="1 13">Isoprenoid biosynthesis; isopentenyl diphosphate biosynthesis via mevalonate pathway; isopentenyl diphosphate from (R)-mevalonate: step 2/3.</text>
</comment>
<dbReference type="NCBIfam" id="TIGR01219">
    <property type="entry name" value="Pmev_kin_ERG8"/>
    <property type="match status" value="1"/>
</dbReference>
<evidence type="ECO:0000256" key="9">
    <source>
        <dbReference type="ARBA" id="ARBA00022955"/>
    </source>
</evidence>
<dbReference type="EMBL" id="UFAJ01001073">
    <property type="protein sequence ID" value="SSD62030.1"/>
    <property type="molecule type" value="Genomic_DNA"/>
</dbReference>
<dbReference type="InterPro" id="IPR014721">
    <property type="entry name" value="Ribsml_uS5_D2-typ_fold_subgr"/>
</dbReference>
<reference evidence="16" key="1">
    <citation type="submission" date="2018-06" db="EMBL/GenBank/DDBJ databases">
        <authorList>
            <person name="Guldener U."/>
        </authorList>
    </citation>
    <scope>NUCLEOTIDE SEQUENCE [LARGE SCALE GENOMIC DNA]</scope>
    <source>
        <strain evidence="16">UTAD17</strain>
    </source>
</reference>
<dbReference type="PANTHER" id="PTHR31814">
    <property type="match status" value="1"/>
</dbReference>
<dbReference type="Gene3D" id="3.30.230.10">
    <property type="match status" value="1"/>
</dbReference>
<protein>
    <recommendedName>
        <fullName evidence="3 13">Phosphomevalonate kinase</fullName>
        <ecNumber evidence="3 13">2.7.4.2</ecNumber>
    </recommendedName>
</protein>
<gene>
    <name evidence="15" type="ORF">SCODWIG_03792</name>
</gene>
<dbReference type="InterPro" id="IPR020568">
    <property type="entry name" value="Ribosomal_Su5_D2-typ_SF"/>
</dbReference>
<dbReference type="GO" id="GO:0019287">
    <property type="term" value="P:isopentenyl diphosphate biosynthetic process, mevalonate pathway"/>
    <property type="evidence" value="ECO:0007669"/>
    <property type="project" value="UniProtKB-UniRule"/>
</dbReference>
<keyword evidence="11 13" id="KW-0753">Steroid metabolism</keyword>
<dbReference type="SUPFAM" id="SSF54211">
    <property type="entry name" value="Ribosomal protein S5 domain 2-like"/>
    <property type="match status" value="1"/>
</dbReference>
<dbReference type="GO" id="GO:0006696">
    <property type="term" value="P:ergosterol biosynthetic process"/>
    <property type="evidence" value="ECO:0007669"/>
    <property type="project" value="TreeGrafter"/>
</dbReference>
<proteinExistence type="inferred from homology"/>
<dbReference type="UniPathway" id="UPA00057">
    <property type="reaction ID" value="UER00099"/>
</dbReference>
<keyword evidence="5 13" id="KW-0808">Transferase</keyword>
<feature type="domain" description="GHMP kinase N-terminal" evidence="14">
    <location>
        <begin position="138"/>
        <end position="210"/>
    </location>
</feature>
<accession>A0A376BD29</accession>
<evidence type="ECO:0000256" key="13">
    <source>
        <dbReference type="PIRNR" id="PIRNR017288"/>
    </source>
</evidence>
<evidence type="ECO:0000256" key="3">
    <source>
        <dbReference type="ARBA" id="ARBA00012958"/>
    </source>
</evidence>
<dbReference type="EC" id="2.7.4.2" evidence="3 13"/>
<dbReference type="Proteomes" id="UP000262825">
    <property type="component" value="Unassembled WGS sequence"/>
</dbReference>
<dbReference type="VEuPathDB" id="FungiDB:SCODWIG_03792"/>
<evidence type="ECO:0000313" key="16">
    <source>
        <dbReference type="Proteomes" id="UP000262825"/>
    </source>
</evidence>
<evidence type="ECO:0000256" key="4">
    <source>
        <dbReference type="ARBA" id="ARBA00022516"/>
    </source>
</evidence>
<keyword evidence="7 13" id="KW-0418">Kinase</keyword>
<evidence type="ECO:0000256" key="1">
    <source>
        <dbReference type="ARBA" id="ARBA00005017"/>
    </source>
</evidence>
<comment type="catalytic activity">
    <reaction evidence="12">
        <text>(R)-5-phosphomevalonate + ATP = (R)-5-diphosphomevalonate + ADP</text>
        <dbReference type="Rhea" id="RHEA:16341"/>
        <dbReference type="ChEBI" id="CHEBI:30616"/>
        <dbReference type="ChEBI" id="CHEBI:57557"/>
        <dbReference type="ChEBI" id="CHEBI:58146"/>
        <dbReference type="ChEBI" id="CHEBI:456216"/>
        <dbReference type="EC" id="2.7.4.2"/>
    </reaction>
    <physiologicalReaction direction="left-to-right" evidence="12">
        <dbReference type="Rhea" id="RHEA:16342"/>
    </physiologicalReaction>
</comment>
<organism evidence="15 16">
    <name type="scientific">Saccharomycodes ludwigii</name>
    <dbReference type="NCBI Taxonomy" id="36035"/>
    <lineage>
        <taxon>Eukaryota</taxon>
        <taxon>Fungi</taxon>
        <taxon>Dikarya</taxon>
        <taxon>Ascomycota</taxon>
        <taxon>Saccharomycotina</taxon>
        <taxon>Saccharomycetes</taxon>
        <taxon>Saccharomycodales</taxon>
        <taxon>Saccharomycodaceae</taxon>
        <taxon>Saccharomycodes</taxon>
    </lineage>
</organism>
<keyword evidence="9 13" id="KW-0752">Steroid biosynthesis</keyword>
<keyword evidence="10 13" id="KW-0443">Lipid metabolism</keyword>
<dbReference type="PIRSF" id="PIRSF017288">
    <property type="entry name" value="PMK_GHMP_euk"/>
    <property type="match status" value="1"/>
</dbReference>
<keyword evidence="4 13" id="KW-0444">Lipid biosynthesis</keyword>
<dbReference type="FunFam" id="3.30.230.10:FF:000101">
    <property type="entry name" value="Phosphomevalonate kinase"/>
    <property type="match status" value="1"/>
</dbReference>
<evidence type="ECO:0000256" key="7">
    <source>
        <dbReference type="ARBA" id="ARBA00022777"/>
    </source>
</evidence>
<evidence type="ECO:0000256" key="8">
    <source>
        <dbReference type="ARBA" id="ARBA00022840"/>
    </source>
</evidence>
<evidence type="ECO:0000256" key="11">
    <source>
        <dbReference type="ARBA" id="ARBA00023221"/>
    </source>
</evidence>
<sequence length="446" mass="50162">MVVKRAFSAPGKALLAGGYLVLDSKYEAYVVALSSRMHSVVSFEETTDPNTSTMINVKSVQFNNDQWAFKVDKNEHNNYTIKEINGLQNPFIEKTLFNVLNYFGVNKSYKISIEIFSDSGYHSQEKSVLKMNSYKQFHYHSETVTKVPKTGLGSSAGLVTVLTTALVSCFIEQFQLEPFLKIIHNLSQVSHCQAQGKVGSGFDVAAATFGSIIYRRFQPELINDLPKYDSLEYKRKLQKLIDSKYWGYKSENVKLPKGLRLIMGDVNNGSETVKLVSRVKQWYNKNLPESLEIYTKINEGNMAFIKSLEDLNELAAINPDKYDKILAALDNKEAITSLDSSLLSVQKAVNQIRSNFKYITKKSGADIEPDVQTTLLDNSIALNGVLTGLVPGAGGYDAIALITTEKCDIQEETKNNKKFERVSWLDLHQEDYGIVEECPTHYINFN</sequence>
<dbReference type="GO" id="GO:0010142">
    <property type="term" value="P:farnesyl diphosphate biosynthetic process, mevalonate pathway"/>
    <property type="evidence" value="ECO:0007669"/>
    <property type="project" value="TreeGrafter"/>
</dbReference>
<dbReference type="Pfam" id="PF00288">
    <property type="entry name" value="GHMP_kinases_N"/>
    <property type="match status" value="1"/>
</dbReference>
<dbReference type="GO" id="GO:0005524">
    <property type="term" value="F:ATP binding"/>
    <property type="evidence" value="ECO:0007669"/>
    <property type="project" value="UniProtKB-UniRule"/>
</dbReference>
<comment type="similarity">
    <text evidence="2 13">Belongs to the GHMP kinase family. Mevalonate kinase subfamily.</text>
</comment>
<dbReference type="GO" id="GO:0004631">
    <property type="term" value="F:phosphomevalonate kinase activity"/>
    <property type="evidence" value="ECO:0007669"/>
    <property type="project" value="UniProtKB-UniRule"/>
</dbReference>
<evidence type="ECO:0000256" key="6">
    <source>
        <dbReference type="ARBA" id="ARBA00022741"/>
    </source>
</evidence>
<evidence type="ECO:0000256" key="10">
    <source>
        <dbReference type="ARBA" id="ARBA00023098"/>
    </source>
</evidence>
<evidence type="ECO:0000256" key="5">
    <source>
        <dbReference type="ARBA" id="ARBA00022679"/>
    </source>
</evidence>
<keyword evidence="8" id="KW-0067">ATP-binding</keyword>
<keyword evidence="6" id="KW-0547">Nucleotide-binding</keyword>
<keyword evidence="16" id="KW-1185">Reference proteome</keyword>
<dbReference type="PANTHER" id="PTHR31814:SF2">
    <property type="entry name" value="PHOSPHOMEVALONATE KINASE"/>
    <property type="match status" value="1"/>
</dbReference>
<dbReference type="OrthoDB" id="10262935at2759"/>
<dbReference type="InterPro" id="IPR006204">
    <property type="entry name" value="GHMP_kinase_N_dom"/>
</dbReference>
<evidence type="ECO:0000256" key="12">
    <source>
        <dbReference type="ARBA" id="ARBA00029326"/>
    </source>
</evidence>
<dbReference type="InterPro" id="IPR035102">
    <property type="entry name" value="Phosphomevalonate_kinase"/>
</dbReference>
<evidence type="ECO:0000313" key="15">
    <source>
        <dbReference type="EMBL" id="SSD62030.1"/>
    </source>
</evidence>
<dbReference type="GO" id="GO:0005777">
    <property type="term" value="C:peroxisome"/>
    <property type="evidence" value="ECO:0007669"/>
    <property type="project" value="TreeGrafter"/>
</dbReference>